<dbReference type="PANTHER" id="PTHR36111:SF2">
    <property type="entry name" value="INNER MEMBRANE PROTEIN"/>
    <property type="match status" value="1"/>
</dbReference>
<gene>
    <name evidence="1" type="ORF">GA838_07540</name>
</gene>
<accession>A0A483AY75</accession>
<name>A0A483AY75_OENOE</name>
<dbReference type="RefSeq" id="WP_002817517.1">
    <property type="nucleotide sequence ID" value="NZ_CP038451.1"/>
</dbReference>
<evidence type="ECO:0000313" key="2">
    <source>
        <dbReference type="Proteomes" id="UP001281024"/>
    </source>
</evidence>
<reference evidence="1" key="1">
    <citation type="submission" date="2019-10" db="EMBL/GenBank/DDBJ databases">
        <title>Malate fermentation in French cider.</title>
        <authorList>
            <person name="Cousin F.J."/>
            <person name="Medina Fernandez S."/>
            <person name="Misery B."/>
            <person name="Laplace J.-M."/>
            <person name="Cretenet M."/>
        </authorList>
    </citation>
    <scope>NUCLEOTIDE SEQUENCE</scope>
    <source>
        <strain evidence="1">UCMA15129</strain>
    </source>
</reference>
<dbReference type="EMBL" id="WERV01000006">
    <property type="protein sequence ID" value="MDV7715595.1"/>
    <property type="molecule type" value="Genomic_DNA"/>
</dbReference>
<organism evidence="1 2">
    <name type="scientific">Oenococcus oeni</name>
    <name type="common">Leuconostoc oenos</name>
    <dbReference type="NCBI Taxonomy" id="1247"/>
    <lineage>
        <taxon>Bacteria</taxon>
        <taxon>Bacillati</taxon>
        <taxon>Bacillota</taxon>
        <taxon>Bacilli</taxon>
        <taxon>Lactobacillales</taxon>
        <taxon>Lactobacillaceae</taxon>
        <taxon>Oenococcus</taxon>
    </lineage>
</organism>
<evidence type="ECO:0000313" key="1">
    <source>
        <dbReference type="EMBL" id="MDV7715595.1"/>
    </source>
</evidence>
<sequence>MVEIGALANASTVAIGGTLGYLFQRIIPKKVQKTVLQAIGLGIIFIGLSGTLSKMLVIKNNSISTVGTIMLIITLAIGTIFGELIDIDAWLNNLGKTLAQHFSKKESSKFSEGFTISTLTVCIGAMGVVGALQDGLNHDPSILFTKSVIDFIVVLLFAASYGIGCSFAAIPVLIFEGGITLLATFIKPFLASDALIGISLVGNTLIALIGINMLLGSKIKIANLLPSLIFVIIYVHFWGLS</sequence>
<dbReference type="InterPro" id="IPR007563">
    <property type="entry name" value="DUF554"/>
</dbReference>
<dbReference type="Proteomes" id="UP001281024">
    <property type="component" value="Unassembled WGS sequence"/>
</dbReference>
<proteinExistence type="predicted"/>
<comment type="caution">
    <text evidence="1">The sequence shown here is derived from an EMBL/GenBank/DDBJ whole genome shotgun (WGS) entry which is preliminary data.</text>
</comment>
<protein>
    <submittedName>
        <fullName evidence="1">DUF554 family protein</fullName>
    </submittedName>
</protein>
<dbReference type="AlphaFoldDB" id="A0A483AY75"/>
<dbReference type="PANTHER" id="PTHR36111">
    <property type="entry name" value="INNER MEMBRANE PROTEIN-RELATED"/>
    <property type="match status" value="1"/>
</dbReference>
<dbReference type="Pfam" id="PF04474">
    <property type="entry name" value="DUF554"/>
    <property type="match status" value="1"/>
</dbReference>